<dbReference type="eggNOG" id="COG3234">
    <property type="taxonomic scope" value="Bacteria"/>
</dbReference>
<dbReference type="Proteomes" id="UP000006804">
    <property type="component" value="Chromosome"/>
</dbReference>
<dbReference type="PATRIC" id="fig|688269.3.peg.1901"/>
<evidence type="ECO:0008006" key="3">
    <source>
        <dbReference type="Google" id="ProtNLM"/>
    </source>
</evidence>
<dbReference type="STRING" id="688269.Theth_1846"/>
<accession>F7YWB3</accession>
<protein>
    <recommendedName>
        <fullName evidence="3">DUF1175 domain-containing protein</fullName>
    </recommendedName>
</protein>
<keyword evidence="2" id="KW-1185">Reference proteome</keyword>
<evidence type="ECO:0000313" key="2">
    <source>
        <dbReference type="Proteomes" id="UP000006804"/>
    </source>
</evidence>
<evidence type="ECO:0000313" key="1">
    <source>
        <dbReference type="EMBL" id="AEH51888.1"/>
    </source>
</evidence>
<reference evidence="1 2" key="1">
    <citation type="submission" date="2010-11" db="EMBL/GenBank/DDBJ databases">
        <title>The complete genome of Thermotoga thermarum DSM 5069.</title>
        <authorList>
            <consortium name="US DOE Joint Genome Institute (JGI-PGF)"/>
            <person name="Lucas S."/>
            <person name="Copeland A."/>
            <person name="Lapidus A."/>
            <person name="Bruce D."/>
            <person name="Goodwin L."/>
            <person name="Pitluck S."/>
            <person name="Kyrpides N."/>
            <person name="Mavromatis K."/>
            <person name="Ivanova N."/>
            <person name="Zeytun A."/>
            <person name="Brettin T."/>
            <person name="Detter J.C."/>
            <person name="Tapia R."/>
            <person name="Han C."/>
            <person name="Land M."/>
            <person name="Hauser L."/>
            <person name="Markowitz V."/>
            <person name="Cheng J.-F."/>
            <person name="Hugenholtz P."/>
            <person name="Woyke T."/>
            <person name="Wu D."/>
            <person name="Spring S."/>
            <person name="Schroeder M."/>
            <person name="Brambilla E."/>
            <person name="Klenk H.-P."/>
            <person name="Eisen J.A."/>
        </authorList>
    </citation>
    <scope>NUCLEOTIDE SEQUENCE [LARGE SCALE GENOMIC DNA]</scope>
    <source>
        <strain evidence="1 2">DSM 5069</strain>
    </source>
</reference>
<dbReference type="AlphaFoldDB" id="F7YWB3"/>
<dbReference type="EMBL" id="CP002351">
    <property type="protein sequence ID" value="AEH51888.1"/>
    <property type="molecule type" value="Genomic_DNA"/>
</dbReference>
<dbReference type="RefSeq" id="WP_013933096.1">
    <property type="nucleotide sequence ID" value="NC_015707.1"/>
</dbReference>
<name>F7YWB3_9THEM</name>
<organism evidence="1 2">
    <name type="scientific">Pseudothermotoga thermarum DSM 5069</name>
    <dbReference type="NCBI Taxonomy" id="688269"/>
    <lineage>
        <taxon>Bacteria</taxon>
        <taxon>Thermotogati</taxon>
        <taxon>Thermotogota</taxon>
        <taxon>Thermotogae</taxon>
        <taxon>Thermotogales</taxon>
        <taxon>Thermotogaceae</taxon>
        <taxon>Pseudothermotoga</taxon>
    </lineage>
</organism>
<dbReference type="OrthoDB" id="320761at2"/>
<dbReference type="Pfam" id="PF06672">
    <property type="entry name" value="DUF1175"/>
    <property type="match status" value="1"/>
</dbReference>
<proteinExistence type="predicted"/>
<dbReference type="InterPro" id="IPR009558">
    <property type="entry name" value="DUF1175"/>
</dbReference>
<dbReference type="KEGG" id="tta:Theth_1846"/>
<dbReference type="HOGENOM" id="CLU_949760_0_0_0"/>
<gene>
    <name evidence="1" type="ORF">Theth_1846</name>
</gene>
<sequence precursor="true">MRKYLIFLIVIAFLVVMVIIDSMLFQAKVFQTEFVLKNVENIEIPASVSLTIVYANRPVKVRRNTIYVPKARPGETVELYFENFGPLKRTAKTVLYFHACTDDSDEDGYPDSLELDQKDSARFRNWFINIALDVFMNDSAIWNEKERDCAGLIRFCAREALRKHDSNWLKRSGYKGPILPDVEKYNYPHLPLIGDKLFRIVKGRYNSPDEFGTFAVARILVECSMRFVSKDVKHALPGDVLVFMHPEDFEMPYHTMIYLGKLGTDQDWILYHTGPINQSTGELRLVKLESLSSFDPSWEVSERNKYFLGFYRFKFLN</sequence>